<dbReference type="InterPro" id="IPR045287">
    <property type="entry name" value="PAB"/>
</dbReference>
<name>A0A250XS47_9CHLO</name>
<protein>
    <submittedName>
        <fullName evidence="1">Uncharacterized protein</fullName>
    </submittedName>
</protein>
<evidence type="ECO:0000313" key="2">
    <source>
        <dbReference type="Proteomes" id="UP000232323"/>
    </source>
</evidence>
<dbReference type="Proteomes" id="UP000232323">
    <property type="component" value="Unassembled WGS sequence"/>
</dbReference>
<dbReference type="PANTHER" id="PTHR35115">
    <property type="entry name" value="CYCLIN DELTA-3"/>
    <property type="match status" value="1"/>
</dbReference>
<comment type="caution">
    <text evidence="1">The sequence shown here is derived from an EMBL/GenBank/DDBJ whole genome shotgun (WGS) entry which is preliminary data.</text>
</comment>
<dbReference type="AlphaFoldDB" id="A0A250XS47"/>
<evidence type="ECO:0000313" key="1">
    <source>
        <dbReference type="EMBL" id="GAX85843.1"/>
    </source>
</evidence>
<accession>A0A250XS47</accession>
<proteinExistence type="predicted"/>
<organism evidence="1 2">
    <name type="scientific">Chlamydomonas eustigma</name>
    <dbReference type="NCBI Taxonomy" id="1157962"/>
    <lineage>
        <taxon>Eukaryota</taxon>
        <taxon>Viridiplantae</taxon>
        <taxon>Chlorophyta</taxon>
        <taxon>core chlorophytes</taxon>
        <taxon>Chlorophyceae</taxon>
        <taxon>CS clade</taxon>
        <taxon>Chlamydomonadales</taxon>
        <taxon>Chlamydomonadaceae</taxon>
        <taxon>Chlamydomonas</taxon>
    </lineage>
</organism>
<sequence length="362" mass="39439">MKSISKGGVLISSKWSLATRVPAATFNTAHDRCLACQAVQLSEHSLYLEEIAVCQSPKRLGALIKVLQAQGGRKVLPSDRSGLHPLLIPLASDGSESNLVTCLLRWPEPAKAKPLVMPVVEMERGSKSVKLLARSVDEYLHRLLAEDDCSGPGPLYEAAGPDGQSLYKPGDVAASGFESKPHMYIIKNVGMFPDISESLALGHMSRGDSTSALVASEWYMRNNHFNGWARPYEFAAELFTKLGKRQEEARDMARVALRLPWWTLEGSYEAARDMGMLSGSPREVRYNLSEEAAAAAQASMSQGVSFREPKPPQAASLDKAAELLDMVVAGEEPSYDGIRERLAQAYREAGLKDVANFITSAT</sequence>
<gene>
    <name evidence="1" type="ORF">CEUSTIGMA_g13258.t1</name>
</gene>
<keyword evidence="2" id="KW-1185">Reference proteome</keyword>
<reference evidence="1 2" key="1">
    <citation type="submission" date="2017-08" db="EMBL/GenBank/DDBJ databases">
        <title>Acidophilic green algal genome provides insights into adaptation to an acidic environment.</title>
        <authorList>
            <person name="Hirooka S."/>
            <person name="Hirose Y."/>
            <person name="Kanesaki Y."/>
            <person name="Higuchi S."/>
            <person name="Fujiwara T."/>
            <person name="Onuma R."/>
            <person name="Era A."/>
            <person name="Ohbayashi R."/>
            <person name="Uzuka A."/>
            <person name="Nozaki H."/>
            <person name="Yoshikawa H."/>
            <person name="Miyagishima S.Y."/>
        </authorList>
    </citation>
    <scope>NUCLEOTIDE SEQUENCE [LARGE SCALE GENOMIC DNA]</scope>
    <source>
        <strain evidence="1 2">NIES-2499</strain>
    </source>
</reference>
<dbReference type="PANTHER" id="PTHR35115:SF1">
    <property type="entry name" value="PROTEIN IN CHLOROPLAST ATPASE BIOGENESIS, CHLOROPLASTIC"/>
    <property type="match status" value="1"/>
</dbReference>
<dbReference type="EMBL" id="BEGY01000196">
    <property type="protein sequence ID" value="GAX85843.1"/>
    <property type="molecule type" value="Genomic_DNA"/>
</dbReference>
<dbReference type="OrthoDB" id="537706at2759"/>